<dbReference type="AlphaFoldDB" id="A0A5D2GMB8"/>
<dbReference type="Proteomes" id="UP000323506">
    <property type="component" value="Chromosome A05"/>
</dbReference>
<reference evidence="2 3" key="1">
    <citation type="submission" date="2019-06" db="EMBL/GenBank/DDBJ databases">
        <title>WGS assembly of Gossypium darwinii.</title>
        <authorList>
            <person name="Chen Z.J."/>
            <person name="Sreedasyam A."/>
            <person name="Ando A."/>
            <person name="Song Q."/>
            <person name="De L."/>
            <person name="Hulse-Kemp A."/>
            <person name="Ding M."/>
            <person name="Ye W."/>
            <person name="Kirkbride R."/>
            <person name="Jenkins J."/>
            <person name="Plott C."/>
            <person name="Lovell J."/>
            <person name="Lin Y.-M."/>
            <person name="Vaughn R."/>
            <person name="Liu B."/>
            <person name="Li W."/>
            <person name="Simpson S."/>
            <person name="Scheffler B."/>
            <person name="Saski C."/>
            <person name="Grover C."/>
            <person name="Hu G."/>
            <person name="Conover J."/>
            <person name="Carlson J."/>
            <person name="Shu S."/>
            <person name="Boston L."/>
            <person name="Williams M."/>
            <person name="Peterson D."/>
            <person name="Mcgee K."/>
            <person name="Jones D."/>
            <person name="Wendel J."/>
            <person name="Stelly D."/>
            <person name="Grimwood J."/>
            <person name="Schmutz J."/>
        </authorList>
    </citation>
    <scope>NUCLEOTIDE SEQUENCE [LARGE SCALE GENOMIC DNA]</scope>
    <source>
        <strain evidence="2">1808015.09</strain>
    </source>
</reference>
<sequence length="128" mass="14692">MYISCFARCPKSRGKQPRSYAKVPKQSLSGKGSDRAMTTRRWAWKQPSFEESLLFQVSVAGRSVNRGRFLVTTPGDIRSENADMSNEKSCEKHDRLPVEGFLRSVNLRRVNRSLRNPRKGWCPMGTRK</sequence>
<accession>A0A5D2GMB8</accession>
<dbReference type="EMBL" id="CM017692">
    <property type="protein sequence ID" value="TYH18459.1"/>
    <property type="molecule type" value="Genomic_DNA"/>
</dbReference>
<evidence type="ECO:0000313" key="2">
    <source>
        <dbReference type="EMBL" id="TYH18459.1"/>
    </source>
</evidence>
<keyword evidence="3" id="KW-1185">Reference proteome</keyword>
<proteinExistence type="predicted"/>
<protein>
    <submittedName>
        <fullName evidence="2">Uncharacterized protein</fullName>
    </submittedName>
</protein>
<evidence type="ECO:0000256" key="1">
    <source>
        <dbReference type="SAM" id="MobiDB-lite"/>
    </source>
</evidence>
<feature type="region of interest" description="Disordered" evidence="1">
    <location>
        <begin position="13"/>
        <end position="36"/>
    </location>
</feature>
<name>A0A5D2GMB8_GOSDA</name>
<gene>
    <name evidence="2" type="ORF">ES288_A05G273100v1</name>
</gene>
<organism evidence="2 3">
    <name type="scientific">Gossypium darwinii</name>
    <name type="common">Darwin's cotton</name>
    <name type="synonym">Gossypium barbadense var. darwinii</name>
    <dbReference type="NCBI Taxonomy" id="34276"/>
    <lineage>
        <taxon>Eukaryota</taxon>
        <taxon>Viridiplantae</taxon>
        <taxon>Streptophyta</taxon>
        <taxon>Embryophyta</taxon>
        <taxon>Tracheophyta</taxon>
        <taxon>Spermatophyta</taxon>
        <taxon>Magnoliopsida</taxon>
        <taxon>eudicotyledons</taxon>
        <taxon>Gunneridae</taxon>
        <taxon>Pentapetalae</taxon>
        <taxon>rosids</taxon>
        <taxon>malvids</taxon>
        <taxon>Malvales</taxon>
        <taxon>Malvaceae</taxon>
        <taxon>Malvoideae</taxon>
        <taxon>Gossypium</taxon>
    </lineage>
</organism>
<evidence type="ECO:0000313" key="3">
    <source>
        <dbReference type="Proteomes" id="UP000323506"/>
    </source>
</evidence>